<accession>A0A5A7TZ70</accession>
<evidence type="ECO:0000256" key="1">
    <source>
        <dbReference type="ARBA" id="ARBA00022670"/>
    </source>
</evidence>
<dbReference type="InterPro" id="IPR012337">
    <property type="entry name" value="RNaseH-like_sf"/>
</dbReference>
<feature type="domain" description="Integrase catalytic" evidence="3">
    <location>
        <begin position="191"/>
        <end position="369"/>
    </location>
</feature>
<comment type="caution">
    <text evidence="4">The sequence shown here is derived from an EMBL/GenBank/DDBJ whole genome shotgun (WGS) entry which is preliminary data.</text>
</comment>
<dbReference type="InterPro" id="IPR039537">
    <property type="entry name" value="Retrotran_Ty1/copia-like"/>
</dbReference>
<evidence type="ECO:0000259" key="3">
    <source>
        <dbReference type="PROSITE" id="PS50994"/>
    </source>
</evidence>
<feature type="region of interest" description="Disordered" evidence="2">
    <location>
        <begin position="30"/>
        <end position="62"/>
    </location>
</feature>
<dbReference type="AlphaFoldDB" id="A0A5A7TZ70"/>
<dbReference type="GO" id="GO:0003676">
    <property type="term" value="F:nucleic acid binding"/>
    <property type="evidence" value="ECO:0007669"/>
    <property type="project" value="InterPro"/>
</dbReference>
<dbReference type="GO" id="GO:0008233">
    <property type="term" value="F:peptidase activity"/>
    <property type="evidence" value="ECO:0007669"/>
    <property type="project" value="UniProtKB-KW"/>
</dbReference>
<dbReference type="PANTHER" id="PTHR42648">
    <property type="entry name" value="TRANSPOSASE, PUTATIVE-RELATED"/>
    <property type="match status" value="1"/>
</dbReference>
<dbReference type="GO" id="GO:0015074">
    <property type="term" value="P:DNA integration"/>
    <property type="evidence" value="ECO:0007669"/>
    <property type="project" value="InterPro"/>
</dbReference>
<protein>
    <recommendedName>
        <fullName evidence="3">Integrase catalytic domain-containing protein</fullName>
    </recommendedName>
</protein>
<dbReference type="Pfam" id="PF22936">
    <property type="entry name" value="Pol_BBD"/>
    <property type="match status" value="1"/>
</dbReference>
<dbReference type="STRING" id="1194695.A0A5A7TZ70"/>
<dbReference type="PROSITE" id="PS50994">
    <property type="entry name" value="INTEGRASE"/>
    <property type="match status" value="1"/>
</dbReference>
<dbReference type="PANTHER" id="PTHR42648:SF28">
    <property type="entry name" value="TRANSPOSON-ENCODED PROTEIN WITH RIBONUCLEASE H-LIKE AND RETROVIRUS ZINC FINGER-LIKE DOMAINS"/>
    <property type="match status" value="1"/>
</dbReference>
<proteinExistence type="predicted"/>
<dbReference type="InterPro" id="IPR001584">
    <property type="entry name" value="Integrase_cat-core"/>
</dbReference>
<reference evidence="4 5" key="1">
    <citation type="submission" date="2019-08" db="EMBL/GenBank/DDBJ databases">
        <title>Draft genome sequences of two oriental melons (Cucumis melo L. var makuwa).</title>
        <authorList>
            <person name="Kwon S.-Y."/>
        </authorList>
    </citation>
    <scope>NUCLEOTIDE SEQUENCE [LARGE SCALE GENOMIC DNA]</scope>
    <source>
        <strain evidence="5">cv. SW 3</strain>
        <tissue evidence="4">Leaf</tissue>
    </source>
</reference>
<organism evidence="4 5">
    <name type="scientific">Cucumis melo var. makuwa</name>
    <name type="common">Oriental melon</name>
    <dbReference type="NCBI Taxonomy" id="1194695"/>
    <lineage>
        <taxon>Eukaryota</taxon>
        <taxon>Viridiplantae</taxon>
        <taxon>Streptophyta</taxon>
        <taxon>Embryophyta</taxon>
        <taxon>Tracheophyta</taxon>
        <taxon>Spermatophyta</taxon>
        <taxon>Magnoliopsida</taxon>
        <taxon>eudicotyledons</taxon>
        <taxon>Gunneridae</taxon>
        <taxon>Pentapetalae</taxon>
        <taxon>rosids</taxon>
        <taxon>fabids</taxon>
        <taxon>Cucurbitales</taxon>
        <taxon>Cucurbitaceae</taxon>
        <taxon>Benincaseae</taxon>
        <taxon>Cucumis</taxon>
    </lineage>
</organism>
<feature type="compositionally biased region" description="Polar residues" evidence="2">
    <location>
        <begin position="385"/>
        <end position="398"/>
    </location>
</feature>
<dbReference type="InterPro" id="IPR036397">
    <property type="entry name" value="RNaseH_sf"/>
</dbReference>
<dbReference type="InterPro" id="IPR054722">
    <property type="entry name" value="PolX-like_BBD"/>
</dbReference>
<dbReference type="GO" id="GO:0006508">
    <property type="term" value="P:proteolysis"/>
    <property type="evidence" value="ECO:0007669"/>
    <property type="project" value="UniProtKB-KW"/>
</dbReference>
<feature type="compositionally biased region" description="Polar residues" evidence="2">
    <location>
        <begin position="349"/>
        <end position="376"/>
    </location>
</feature>
<evidence type="ECO:0000313" key="5">
    <source>
        <dbReference type="Proteomes" id="UP000321393"/>
    </source>
</evidence>
<feature type="compositionally biased region" description="Basic and acidic residues" evidence="2">
    <location>
        <begin position="30"/>
        <end position="55"/>
    </location>
</feature>
<gene>
    <name evidence="4" type="ORF">E6C27_scaffold63G001900</name>
</gene>
<feature type="region of interest" description="Disordered" evidence="2">
    <location>
        <begin position="349"/>
        <end position="409"/>
    </location>
</feature>
<sequence length="448" mass="50645">MNIVLDALNTRNLDIKKELKDGELLMVRGRSEKKSWKDKEKNSSKEASNSKHATETSEANVTDGKVMRKSPIGYNGTCDVKGTGSVQVATHDGMIRMLTNVRYVPELKRNLVSLGELDRSGYTIKSESGVMKVTKGSLVKLRGTLRNGLLAHVSERSLQLLSQQGLLGGVKDVELPFYEHCIMEKSTRVKFGRGKHTTKGILDYVHSNFWGPTKVTSTGGSRYFMFIIDDFSRKVWMYPLKQKDEVFEKFLEWKKQVENQTGRKVKYLRIDNGLEFVNNKFNNFYKSEGIMRHFTVTYTPQQNGEAAEIVCYLSNRSPSTTLSLKVTHEVWIEVKVDLEVRPSIGLDVSSDQSPLVSQIEPTQQSESDGIQSQQERTFIDEGASSEKSSSNNDLQNYKLTRDRAQRERHAPSRYGYADLVAYALTCGSKFSGNDVGIRRVWISFVIGC</sequence>
<feature type="compositionally biased region" description="Basic and acidic residues" evidence="2">
    <location>
        <begin position="399"/>
        <end position="409"/>
    </location>
</feature>
<dbReference type="SUPFAM" id="SSF53098">
    <property type="entry name" value="Ribonuclease H-like"/>
    <property type="match status" value="1"/>
</dbReference>
<name>A0A5A7TZ70_CUCMM</name>
<dbReference type="Gene3D" id="3.30.420.10">
    <property type="entry name" value="Ribonuclease H-like superfamily/Ribonuclease H"/>
    <property type="match status" value="1"/>
</dbReference>
<evidence type="ECO:0000256" key="2">
    <source>
        <dbReference type="SAM" id="MobiDB-lite"/>
    </source>
</evidence>
<keyword evidence="1" id="KW-0645">Protease</keyword>
<dbReference type="Proteomes" id="UP000321393">
    <property type="component" value="Unassembled WGS sequence"/>
</dbReference>
<evidence type="ECO:0000313" key="4">
    <source>
        <dbReference type="EMBL" id="KAA0048268.1"/>
    </source>
</evidence>
<keyword evidence="1" id="KW-0378">Hydrolase</keyword>
<dbReference type="OrthoDB" id="1751483at2759"/>
<dbReference type="Pfam" id="PF00665">
    <property type="entry name" value="rve"/>
    <property type="match status" value="1"/>
</dbReference>
<dbReference type="EMBL" id="SSTE01012982">
    <property type="protein sequence ID" value="KAA0048268.1"/>
    <property type="molecule type" value="Genomic_DNA"/>
</dbReference>